<feature type="transmembrane region" description="Helical" evidence="1">
    <location>
        <begin position="184"/>
        <end position="208"/>
    </location>
</feature>
<dbReference type="EMBL" id="WRPA01000006">
    <property type="protein sequence ID" value="MXR68829.1"/>
    <property type="molecule type" value="Genomic_DNA"/>
</dbReference>
<feature type="transmembrane region" description="Helical" evidence="1">
    <location>
        <begin position="249"/>
        <end position="272"/>
    </location>
</feature>
<dbReference type="AlphaFoldDB" id="A0A6L7HWU9"/>
<keyword evidence="1" id="KW-0812">Transmembrane</keyword>
<feature type="transmembrane region" description="Helical" evidence="1">
    <location>
        <begin position="121"/>
        <end position="142"/>
    </location>
</feature>
<reference evidence="2 3" key="1">
    <citation type="submission" date="2019-12" db="EMBL/GenBank/DDBJ databases">
        <title>Shewanella insulae sp. nov., isolated from a tidal flat.</title>
        <authorList>
            <person name="Yoon J.-H."/>
        </authorList>
    </citation>
    <scope>NUCLEOTIDE SEQUENCE [LARGE SCALE GENOMIC DNA]</scope>
    <source>
        <strain evidence="2 3">JBTF-M18</strain>
    </source>
</reference>
<evidence type="ECO:0000313" key="3">
    <source>
        <dbReference type="Proteomes" id="UP000474778"/>
    </source>
</evidence>
<dbReference type="PANTHER" id="PTHR40400">
    <property type="entry name" value="SLR1512 PROTEIN"/>
    <property type="match status" value="1"/>
</dbReference>
<feature type="transmembrane region" description="Helical" evidence="1">
    <location>
        <begin position="284"/>
        <end position="308"/>
    </location>
</feature>
<proteinExistence type="predicted"/>
<feature type="transmembrane region" description="Helical" evidence="1">
    <location>
        <begin position="154"/>
        <end position="178"/>
    </location>
</feature>
<evidence type="ECO:0000313" key="2">
    <source>
        <dbReference type="EMBL" id="MXR68829.1"/>
    </source>
</evidence>
<dbReference type="Pfam" id="PF05982">
    <property type="entry name" value="Sbt_1"/>
    <property type="match status" value="1"/>
</dbReference>
<dbReference type="InterPro" id="IPR010293">
    <property type="entry name" value="Sbt_1"/>
</dbReference>
<dbReference type="Proteomes" id="UP000474778">
    <property type="component" value="Unassembled WGS sequence"/>
</dbReference>
<feature type="transmembrane region" description="Helical" evidence="1">
    <location>
        <begin position="220"/>
        <end position="243"/>
    </location>
</feature>
<sequence>MQLDITIAFFILGALATLIRSDIQFPKALYQSLTLFLMLAIGLKGGVALSKYGSMALLPQSVLVIGLGLIIPLIAFPILRYVGQLKLEDAASIAAHYGSVSIGTYAVAVAFLEAQGISYEAYFPLFVVLLEIPAIAVGIALARRSGTNLKWRTLIHEVFCNQSLVLLVGALIIGYFWAERIEGITPFFFNLFHGVLALFLLEMGMLAASRLKELKQMGNFMLAFGVFMPLIGGLLGSILGLQMGLSSGGATLLAVLGASASYIAVPAAMRVAIPEANQSLSITYSLAITFPFNVLVGIPTYALFTYWLSN</sequence>
<accession>A0A6L7HWU9</accession>
<organism evidence="2 3">
    <name type="scientific">Shewanella insulae</name>
    <dbReference type="NCBI Taxonomy" id="2681496"/>
    <lineage>
        <taxon>Bacteria</taxon>
        <taxon>Pseudomonadati</taxon>
        <taxon>Pseudomonadota</taxon>
        <taxon>Gammaproteobacteria</taxon>
        <taxon>Alteromonadales</taxon>
        <taxon>Shewanellaceae</taxon>
        <taxon>Shewanella</taxon>
    </lineage>
</organism>
<keyword evidence="1" id="KW-0472">Membrane</keyword>
<gene>
    <name evidence="2" type="ORF">GNT65_09135</name>
</gene>
<feature type="transmembrane region" description="Helical" evidence="1">
    <location>
        <begin position="62"/>
        <end position="82"/>
    </location>
</feature>
<keyword evidence="3" id="KW-1185">Reference proteome</keyword>
<evidence type="ECO:0000256" key="1">
    <source>
        <dbReference type="SAM" id="Phobius"/>
    </source>
</evidence>
<protein>
    <submittedName>
        <fullName evidence="2">Sodium-dependent bicarbonate transport family permease</fullName>
    </submittedName>
</protein>
<dbReference type="PANTHER" id="PTHR40400:SF1">
    <property type="entry name" value="SLR1512 PROTEIN"/>
    <property type="match status" value="1"/>
</dbReference>
<dbReference type="RefSeq" id="WP_160795436.1">
    <property type="nucleotide sequence ID" value="NZ_CANMWR010000021.1"/>
</dbReference>
<name>A0A6L7HWU9_9GAMM</name>
<feature type="transmembrane region" description="Helical" evidence="1">
    <location>
        <begin position="31"/>
        <end position="50"/>
    </location>
</feature>
<keyword evidence="1" id="KW-1133">Transmembrane helix</keyword>
<comment type="caution">
    <text evidence="2">The sequence shown here is derived from an EMBL/GenBank/DDBJ whole genome shotgun (WGS) entry which is preliminary data.</text>
</comment>